<evidence type="ECO:0000313" key="3">
    <source>
        <dbReference type="EMBL" id="KRX01601.1"/>
    </source>
</evidence>
<evidence type="ECO:0000313" key="4">
    <source>
        <dbReference type="Proteomes" id="UP000054937"/>
    </source>
</evidence>
<feature type="region of interest" description="Disordered" evidence="1">
    <location>
        <begin position="467"/>
        <end position="501"/>
    </location>
</feature>
<dbReference type="InterPro" id="IPR006674">
    <property type="entry name" value="HD_domain"/>
</dbReference>
<dbReference type="GO" id="GO:0005634">
    <property type="term" value="C:nucleus"/>
    <property type="evidence" value="ECO:0007669"/>
    <property type="project" value="TreeGrafter"/>
</dbReference>
<reference evidence="3 4" key="1">
    <citation type="journal article" date="2015" name="Sci. Rep.">
        <title>Genome of the facultative scuticociliatosis pathogen Pseudocohnilembus persalinus provides insight into its virulence through horizontal gene transfer.</title>
        <authorList>
            <person name="Xiong J."/>
            <person name="Wang G."/>
            <person name="Cheng J."/>
            <person name="Tian M."/>
            <person name="Pan X."/>
            <person name="Warren A."/>
            <person name="Jiang C."/>
            <person name="Yuan D."/>
            <person name="Miao W."/>
        </authorList>
    </citation>
    <scope>NUCLEOTIDE SEQUENCE [LARGE SCALE GENOMIC DNA]</scope>
    <source>
        <strain evidence="3">36N120E</strain>
    </source>
</reference>
<name>A0A0V0QH78_PSEPJ</name>
<dbReference type="EMBL" id="LDAU01000170">
    <property type="protein sequence ID" value="KRX01601.1"/>
    <property type="molecule type" value="Genomic_DNA"/>
</dbReference>
<dbReference type="SMART" id="SM00471">
    <property type="entry name" value="HDc"/>
    <property type="match status" value="1"/>
</dbReference>
<dbReference type="SUPFAM" id="SSF109604">
    <property type="entry name" value="HD-domain/PDEase-like"/>
    <property type="match status" value="1"/>
</dbReference>
<dbReference type="GO" id="GO:0008832">
    <property type="term" value="F:dGTPase activity"/>
    <property type="evidence" value="ECO:0007669"/>
    <property type="project" value="TreeGrafter"/>
</dbReference>
<dbReference type="Gene3D" id="1.10.3210.10">
    <property type="entry name" value="Hypothetical protein af1432"/>
    <property type="match status" value="1"/>
</dbReference>
<proteinExistence type="predicted"/>
<protein>
    <recommendedName>
        <fullName evidence="2">HD/PDEase domain-containing protein</fullName>
    </recommendedName>
</protein>
<dbReference type="InterPro" id="IPR050135">
    <property type="entry name" value="dGTPase-like"/>
</dbReference>
<feature type="compositionally biased region" description="Polar residues" evidence="1">
    <location>
        <begin position="467"/>
        <end position="478"/>
    </location>
</feature>
<dbReference type="GO" id="GO:0006203">
    <property type="term" value="P:dGTP catabolic process"/>
    <property type="evidence" value="ECO:0007669"/>
    <property type="project" value="TreeGrafter"/>
</dbReference>
<accession>A0A0V0QH78</accession>
<dbReference type="OMA" id="QVHGYIK"/>
<dbReference type="CDD" id="cd00077">
    <property type="entry name" value="HDc"/>
    <property type="match status" value="1"/>
</dbReference>
<dbReference type="AlphaFoldDB" id="A0A0V0QH78"/>
<evidence type="ECO:0000256" key="1">
    <source>
        <dbReference type="SAM" id="MobiDB-lite"/>
    </source>
</evidence>
<dbReference type="FunCoup" id="A0A0V0QH78">
    <property type="interactions" value="126"/>
</dbReference>
<dbReference type="Gene3D" id="3.30.70.2760">
    <property type="match status" value="1"/>
</dbReference>
<dbReference type="Proteomes" id="UP000054937">
    <property type="component" value="Unassembled WGS sequence"/>
</dbReference>
<dbReference type="InterPro" id="IPR003607">
    <property type="entry name" value="HD/PDEase_dom"/>
</dbReference>
<dbReference type="PANTHER" id="PTHR11373:SF4">
    <property type="entry name" value="DEOXYNUCLEOSIDE TRIPHOSPHATE TRIPHOSPHOHYDROLASE SAMHD1"/>
    <property type="match status" value="1"/>
</dbReference>
<dbReference type="OrthoDB" id="9991235at2759"/>
<feature type="domain" description="HD/PDEase" evidence="2">
    <location>
        <begin position="66"/>
        <end position="231"/>
    </location>
</feature>
<dbReference type="InParanoid" id="A0A0V0QH78"/>
<evidence type="ECO:0000259" key="2">
    <source>
        <dbReference type="SMART" id="SM00471"/>
    </source>
</evidence>
<dbReference type="Pfam" id="PF01966">
    <property type="entry name" value="HD"/>
    <property type="match status" value="1"/>
</dbReference>
<dbReference type="PANTHER" id="PTHR11373">
    <property type="entry name" value="DEOXYNUCLEOSIDE TRIPHOSPHATE TRIPHOSPHOHYDROLASE"/>
    <property type="match status" value="1"/>
</dbReference>
<organism evidence="3 4">
    <name type="scientific">Pseudocohnilembus persalinus</name>
    <name type="common">Ciliate</name>
    <dbReference type="NCBI Taxonomy" id="266149"/>
    <lineage>
        <taxon>Eukaryota</taxon>
        <taxon>Sar</taxon>
        <taxon>Alveolata</taxon>
        <taxon>Ciliophora</taxon>
        <taxon>Intramacronucleata</taxon>
        <taxon>Oligohymenophorea</taxon>
        <taxon>Scuticociliatia</taxon>
        <taxon>Philasterida</taxon>
        <taxon>Pseudocohnilembidae</taxon>
        <taxon>Pseudocohnilembus</taxon>
    </lineage>
</organism>
<comment type="caution">
    <text evidence="3">The sequence shown here is derived from an EMBL/GenBank/DDBJ whole genome shotgun (WGS) entry which is preliminary data.</text>
</comment>
<gene>
    <name evidence="3" type="ORF">PPERSA_01504</name>
</gene>
<sequence>MENNHIQQDNYINLRNDFQGTRRVRDNIYGFIEFDHNIWSIIDTPEFQRLRHIKQLGVTDLVFPGGNHSRFEHSLGTAHLSNILMDNLAKNHQYNYNEMQLENKNQFLKYKTLLQIAGLCHDLGHGPFSHMFDNELLPKLGVTNWKHEQGSQMLVKRILEKDEIIQKFEHLDINKNDIDTINQLIDGKEYIENDINSQHPGWIYEIISNKKNSIDVDKFDYMRRDAYNSGISGFDYDCTTIMRETRVIDNTLAYHQKHSFTIYDLYGSRYKLYKSLYQHRVSQGLELMICDALYEANPVYKFNEIIYDANRYINLNDSIIQQIKNSDNPALQKSKQILEDIDYRRLYQFVTEQLINAQSKIDKTELKKYLSKNCKIDENIIYIITFKTSYCMQDKNPVDYVDFYQDPKVKFKTKKEQVSLILPNQFQEQYIRIFIKNNKSGDAVNEEQIQKLKENLGKFLSENNIKSKQGYNKNSKNPKNARLKDDQSYDLYGTPQKRVQK</sequence>
<keyword evidence="4" id="KW-1185">Reference proteome</keyword>